<dbReference type="Proteomes" id="UP000199758">
    <property type="component" value="Unassembled WGS sequence"/>
</dbReference>
<dbReference type="PROSITE" id="PS51257">
    <property type="entry name" value="PROKAR_LIPOPROTEIN"/>
    <property type="match status" value="1"/>
</dbReference>
<dbReference type="EMBL" id="FQWZ01000001">
    <property type="protein sequence ID" value="SHG46287.1"/>
    <property type="molecule type" value="Genomic_DNA"/>
</dbReference>
<sequence length="188" mass="19667">MNIRLIAASLLLVMLAACASAPPIRYYTLLRPLDAGALPQQASMIDVDAVKVPAAADYPQLVVRQGAERVALVEGQQWIAPLPDEIRNGLTARLAGIAAPDGVRLSVAITRFESVLGGYALVEAQWQLRGATRDATLQCAFRRVEPVADGFDALVAGHQRALDALADAVSRAVPTVAPGAAPACPPAV</sequence>
<dbReference type="RefSeq" id="WP_072892970.1">
    <property type="nucleotide sequence ID" value="NZ_FQWZ01000001.1"/>
</dbReference>
<reference evidence="3 4" key="1">
    <citation type="submission" date="2016-11" db="EMBL/GenBank/DDBJ databases">
        <authorList>
            <person name="Jaros S."/>
            <person name="Januszkiewicz K."/>
            <person name="Wedrychowicz H."/>
        </authorList>
    </citation>
    <scope>NUCLEOTIDE SEQUENCE [LARGE SCALE GENOMIC DNA]</scope>
    <source>
        <strain evidence="3 4">CGMCC 1.7049</strain>
    </source>
</reference>
<organism evidence="3 4">
    <name type="scientific">Hydrocarboniphaga daqingensis</name>
    <dbReference type="NCBI Taxonomy" id="490188"/>
    <lineage>
        <taxon>Bacteria</taxon>
        <taxon>Pseudomonadati</taxon>
        <taxon>Pseudomonadota</taxon>
        <taxon>Gammaproteobacteria</taxon>
        <taxon>Nevskiales</taxon>
        <taxon>Nevskiaceae</taxon>
        <taxon>Hydrocarboniphaga</taxon>
    </lineage>
</organism>
<keyword evidence="4" id="KW-1185">Reference proteome</keyword>
<evidence type="ECO:0000256" key="1">
    <source>
        <dbReference type="SAM" id="SignalP"/>
    </source>
</evidence>
<evidence type="ECO:0000259" key="2">
    <source>
        <dbReference type="Pfam" id="PF03886"/>
    </source>
</evidence>
<evidence type="ECO:0000313" key="3">
    <source>
        <dbReference type="EMBL" id="SHG46287.1"/>
    </source>
</evidence>
<proteinExistence type="predicted"/>
<dbReference type="Gene3D" id="3.40.50.10610">
    <property type="entry name" value="ABC-type transport auxiliary lipoprotein component"/>
    <property type="match status" value="1"/>
</dbReference>
<feature type="signal peptide" evidence="1">
    <location>
        <begin position="1"/>
        <end position="19"/>
    </location>
</feature>
<dbReference type="AlphaFoldDB" id="A0A1M5K0B9"/>
<dbReference type="STRING" id="490188.SAMN04488068_0301"/>
<gene>
    <name evidence="3" type="ORF">SAMN04488068_0301</name>
</gene>
<name>A0A1M5K0B9_9GAMM</name>
<dbReference type="Pfam" id="PF03886">
    <property type="entry name" value="ABC_trans_aux"/>
    <property type="match status" value="1"/>
</dbReference>
<protein>
    <recommendedName>
        <fullName evidence="2">ABC-type transport auxiliary lipoprotein component domain-containing protein</fullName>
    </recommendedName>
</protein>
<accession>A0A1M5K0B9</accession>
<feature type="domain" description="ABC-type transport auxiliary lipoprotein component" evidence="2">
    <location>
        <begin position="27"/>
        <end position="169"/>
    </location>
</feature>
<evidence type="ECO:0000313" key="4">
    <source>
        <dbReference type="Proteomes" id="UP000199758"/>
    </source>
</evidence>
<dbReference type="SUPFAM" id="SSF159594">
    <property type="entry name" value="XCC0632-like"/>
    <property type="match status" value="1"/>
</dbReference>
<dbReference type="InterPro" id="IPR005586">
    <property type="entry name" value="ABC_trans_aux"/>
</dbReference>
<feature type="chain" id="PRO_5012070282" description="ABC-type transport auxiliary lipoprotein component domain-containing protein" evidence="1">
    <location>
        <begin position="20"/>
        <end position="188"/>
    </location>
</feature>
<keyword evidence="1" id="KW-0732">Signal</keyword>